<dbReference type="EMBL" id="CP104003">
    <property type="protein sequence ID" value="UWM52880.1"/>
    <property type="molecule type" value="Genomic_DNA"/>
</dbReference>
<organism evidence="3 4">
    <name type="scientific">Salinirubellus salinus</name>
    <dbReference type="NCBI Taxonomy" id="1364945"/>
    <lineage>
        <taxon>Archaea</taxon>
        <taxon>Methanobacteriati</taxon>
        <taxon>Methanobacteriota</taxon>
        <taxon>Stenosarchaea group</taxon>
        <taxon>Halobacteria</taxon>
        <taxon>Halobacteriales</taxon>
        <taxon>Natronomonadaceae</taxon>
        <taxon>Salinirubellus</taxon>
    </lineage>
</organism>
<feature type="region of interest" description="Disordered" evidence="1">
    <location>
        <begin position="298"/>
        <end position="328"/>
    </location>
</feature>
<reference evidence="3" key="1">
    <citation type="submission" date="2022-09" db="EMBL/GenBank/DDBJ databases">
        <title>Diverse halophilic archaea isolated from saline environments.</title>
        <authorList>
            <person name="Cui H.-L."/>
        </authorList>
    </citation>
    <scope>NUCLEOTIDE SEQUENCE</scope>
    <source>
        <strain evidence="3">ZS-35-S2</strain>
    </source>
</reference>
<feature type="compositionally biased region" description="Polar residues" evidence="1">
    <location>
        <begin position="40"/>
        <end position="49"/>
    </location>
</feature>
<evidence type="ECO:0000256" key="1">
    <source>
        <dbReference type="SAM" id="MobiDB-lite"/>
    </source>
</evidence>
<dbReference type="InterPro" id="IPR025491">
    <property type="entry name" value="DUF4382"/>
</dbReference>
<name>A0A9E7QZG0_9EURY</name>
<feature type="compositionally biased region" description="Low complexity" evidence="1">
    <location>
        <begin position="25"/>
        <end position="39"/>
    </location>
</feature>
<feature type="domain" description="DUF4382" evidence="2">
    <location>
        <begin position="150"/>
        <end position="257"/>
    </location>
</feature>
<dbReference type="KEGG" id="ssai:N0B31_12050"/>
<evidence type="ECO:0000259" key="2">
    <source>
        <dbReference type="Pfam" id="PF14321"/>
    </source>
</evidence>
<keyword evidence="4" id="KW-1185">Reference proteome</keyword>
<feature type="compositionally biased region" description="Acidic residues" evidence="1">
    <location>
        <begin position="83"/>
        <end position="106"/>
    </location>
</feature>
<dbReference type="Pfam" id="PF14321">
    <property type="entry name" value="DUF4382"/>
    <property type="match status" value="1"/>
</dbReference>
<dbReference type="GeneID" id="74943166"/>
<accession>A0A9E7QZG0</accession>
<feature type="compositionally biased region" description="Acidic residues" evidence="1">
    <location>
        <begin position="130"/>
        <end position="159"/>
    </location>
</feature>
<protein>
    <submittedName>
        <fullName evidence="3">DUF4382 domain-containing protein</fullName>
    </submittedName>
</protein>
<proteinExistence type="predicted"/>
<evidence type="ECO:0000313" key="4">
    <source>
        <dbReference type="Proteomes" id="UP001057580"/>
    </source>
</evidence>
<feature type="region of interest" description="Disordered" evidence="1">
    <location>
        <begin position="25"/>
        <end position="49"/>
    </location>
</feature>
<dbReference type="RefSeq" id="WP_260591875.1">
    <property type="nucleotide sequence ID" value="NZ_CP104003.1"/>
</dbReference>
<feature type="compositionally biased region" description="Low complexity" evidence="1">
    <location>
        <begin position="107"/>
        <end position="117"/>
    </location>
</feature>
<dbReference type="AlphaFoldDB" id="A0A9E7QZG0"/>
<feature type="compositionally biased region" description="Acidic residues" evidence="1">
    <location>
        <begin position="357"/>
        <end position="395"/>
    </location>
</feature>
<evidence type="ECO:0000313" key="3">
    <source>
        <dbReference type="EMBL" id="UWM52880.1"/>
    </source>
</evidence>
<dbReference type="PROSITE" id="PS51257">
    <property type="entry name" value="PROKAR_LIPOPROTEIN"/>
    <property type="match status" value="1"/>
</dbReference>
<sequence>MREQLLAVALAATLVLAGCSGAVSPTASPSAADDATPTAGTQAMTSNSGTVNFYVSDETNAISDFESLNVTVEAISFKRADAGDDESEVENEDERETEDPEADDENATATPEPTATPESEEVNETAEPTETPDSEADSEEIEDEEESDEEESDEEESDDWVVRDVNSTTVDLTELQGENATQLKRANVPNGTYTQVRLHISEVNGTLKDGSQVNVKLPSSRLKLNSEFTVGNGEEVDFVYDATVFEAGNSGKYILKPVASESGTDVPIKSVDRDDEGEGDIGARFVGQVERGQAATVKVTSQGGPVSGATVEVGDTEYQTGSDGTVMFDVPSDAEELEVEVEYDDGEAELKRTFATDGDDEVESDDAEEREEGETAEPTETEEPTETPETDDDADDSRQDRGNGGNPNDDDTATPTSTEA</sequence>
<feature type="region of interest" description="Disordered" evidence="1">
    <location>
        <begin position="78"/>
        <end position="164"/>
    </location>
</feature>
<dbReference type="Proteomes" id="UP001057580">
    <property type="component" value="Chromosome"/>
</dbReference>
<gene>
    <name evidence="3" type="ORF">N0B31_12050</name>
</gene>
<feature type="region of interest" description="Disordered" evidence="1">
    <location>
        <begin position="341"/>
        <end position="420"/>
    </location>
</feature>